<proteinExistence type="predicted"/>
<reference evidence="1" key="1">
    <citation type="journal article" date="2019" name="BMC Genomics">
        <title>A new reference genome for Sorghum bicolor reveals high levels of sequence similarity between sweet and grain genotypes: implications for the genetics of sugar metabolism.</title>
        <authorList>
            <person name="Cooper E.A."/>
            <person name="Brenton Z.W."/>
            <person name="Flinn B.S."/>
            <person name="Jenkins J."/>
            <person name="Shu S."/>
            <person name="Flowers D."/>
            <person name="Luo F."/>
            <person name="Wang Y."/>
            <person name="Xia P."/>
            <person name="Barry K."/>
            <person name="Daum C."/>
            <person name="Lipzen A."/>
            <person name="Yoshinaga Y."/>
            <person name="Schmutz J."/>
            <person name="Saski C."/>
            <person name="Vermerris W."/>
            <person name="Kresovich S."/>
        </authorList>
    </citation>
    <scope>NUCLEOTIDE SEQUENCE</scope>
</reference>
<reference evidence="1" key="2">
    <citation type="submission" date="2020-10" db="EMBL/GenBank/DDBJ databases">
        <authorList>
            <person name="Cooper E.A."/>
            <person name="Brenton Z.W."/>
            <person name="Flinn B.S."/>
            <person name="Jenkins J."/>
            <person name="Shu S."/>
            <person name="Flowers D."/>
            <person name="Luo F."/>
            <person name="Wang Y."/>
            <person name="Xia P."/>
            <person name="Barry K."/>
            <person name="Daum C."/>
            <person name="Lipzen A."/>
            <person name="Yoshinaga Y."/>
            <person name="Schmutz J."/>
            <person name="Saski C."/>
            <person name="Vermerris W."/>
            <person name="Kresovich S."/>
        </authorList>
    </citation>
    <scope>NUCLEOTIDE SEQUENCE</scope>
</reference>
<accession>A0A921TZN0</accession>
<protein>
    <submittedName>
        <fullName evidence="1">Uncharacterized protein</fullName>
    </submittedName>
</protein>
<dbReference type="AlphaFoldDB" id="A0A921TZN0"/>
<gene>
    <name evidence="1" type="ORF">BDA96_10G085800</name>
</gene>
<comment type="caution">
    <text evidence="1">The sequence shown here is derived from an EMBL/GenBank/DDBJ whole genome shotgun (WGS) entry which is preliminary data.</text>
</comment>
<evidence type="ECO:0000313" key="1">
    <source>
        <dbReference type="EMBL" id="KAG0513252.1"/>
    </source>
</evidence>
<evidence type="ECO:0000313" key="2">
    <source>
        <dbReference type="Proteomes" id="UP000807115"/>
    </source>
</evidence>
<sequence length="47" mass="5224">MAHTYNVTFQRLLHHCTEVTVVVAARSFTTRPVTYVGYANNSPAVSI</sequence>
<organism evidence="1 2">
    <name type="scientific">Sorghum bicolor</name>
    <name type="common">Sorghum</name>
    <name type="synonym">Sorghum vulgare</name>
    <dbReference type="NCBI Taxonomy" id="4558"/>
    <lineage>
        <taxon>Eukaryota</taxon>
        <taxon>Viridiplantae</taxon>
        <taxon>Streptophyta</taxon>
        <taxon>Embryophyta</taxon>
        <taxon>Tracheophyta</taxon>
        <taxon>Spermatophyta</taxon>
        <taxon>Magnoliopsida</taxon>
        <taxon>Liliopsida</taxon>
        <taxon>Poales</taxon>
        <taxon>Poaceae</taxon>
        <taxon>PACMAD clade</taxon>
        <taxon>Panicoideae</taxon>
        <taxon>Andropogonodae</taxon>
        <taxon>Andropogoneae</taxon>
        <taxon>Sorghinae</taxon>
        <taxon>Sorghum</taxon>
    </lineage>
</organism>
<name>A0A921TZN0_SORBI</name>
<dbReference type="EMBL" id="CM027689">
    <property type="protein sequence ID" value="KAG0513252.1"/>
    <property type="molecule type" value="Genomic_DNA"/>
</dbReference>
<dbReference type="Proteomes" id="UP000807115">
    <property type="component" value="Chromosome 10"/>
</dbReference>